<dbReference type="Proteomes" id="UP000569329">
    <property type="component" value="Unassembled WGS sequence"/>
</dbReference>
<protein>
    <submittedName>
        <fullName evidence="1">Uncharacterized protein</fullName>
    </submittedName>
</protein>
<evidence type="ECO:0000313" key="2">
    <source>
        <dbReference type="Proteomes" id="UP000569329"/>
    </source>
</evidence>
<dbReference type="EMBL" id="JACGWZ010000002">
    <property type="protein sequence ID" value="MBA8824823.1"/>
    <property type="molecule type" value="Genomic_DNA"/>
</dbReference>
<gene>
    <name evidence="1" type="ORF">FHX42_002170</name>
</gene>
<sequence>MKPGRAVASFDSATGMLRCLARFLSGRDTPLLGQFPGPLEPVLTTALAGVNHLPRRLAETCYTTSGVSEAVPRHRLGELDSEELASWVVDHYPRQRYPVIFVGSSNGALVHLAAALGAPWLPQTLLVPVRRGGVDRDDAEGELRAGLDPGQDLLAANPDLRLHHMHDPNQDRLMIAGMSYSRVKWHRLPRAYAEFIRNHLESGGVLVTAECELTWPTTRVNDRHVFQFGAHGGATTEEYHGGGPRVAALLKHYGERRRSWSPPAPDGSSAEAEWGFDPALLDDLGELSRSRGNRLWRLRFDHPERLSPAVAELYRTWYSRRGIDGGRLVGESFLLVEPWWTLRSGSVPFWSAFNTRASHEALRDYLDEAAPYDEIRLMLFPHGVDSIGLAGVDEWRELAGRARKVGTLLGVDPRAYPRDFAALARSHREFARIRERYPQPRPMRLDAAVEALPRNSGLSWEEA</sequence>
<proteinExistence type="predicted"/>
<organism evidence="1 2">
    <name type="scientific">Halosaccharopolyspora lacisalsi</name>
    <dbReference type="NCBI Taxonomy" id="1000566"/>
    <lineage>
        <taxon>Bacteria</taxon>
        <taxon>Bacillati</taxon>
        <taxon>Actinomycetota</taxon>
        <taxon>Actinomycetes</taxon>
        <taxon>Pseudonocardiales</taxon>
        <taxon>Pseudonocardiaceae</taxon>
        <taxon>Halosaccharopolyspora</taxon>
    </lineage>
</organism>
<accession>A0A839DUU9</accession>
<comment type="caution">
    <text evidence="1">The sequence shown here is derived from an EMBL/GenBank/DDBJ whole genome shotgun (WGS) entry which is preliminary data.</text>
</comment>
<dbReference type="RefSeq" id="WP_182544023.1">
    <property type="nucleotide sequence ID" value="NZ_JACGWZ010000002.1"/>
</dbReference>
<name>A0A839DUU9_9PSEU</name>
<reference evidence="1 2" key="1">
    <citation type="submission" date="2020-07" db="EMBL/GenBank/DDBJ databases">
        <title>Sequencing the genomes of 1000 actinobacteria strains.</title>
        <authorList>
            <person name="Klenk H.-P."/>
        </authorList>
    </citation>
    <scope>NUCLEOTIDE SEQUENCE [LARGE SCALE GENOMIC DNA]</scope>
    <source>
        <strain evidence="1 2">DSM 45975</strain>
    </source>
</reference>
<keyword evidence="2" id="KW-1185">Reference proteome</keyword>
<dbReference type="AlphaFoldDB" id="A0A839DUU9"/>
<evidence type="ECO:0000313" key="1">
    <source>
        <dbReference type="EMBL" id="MBA8824823.1"/>
    </source>
</evidence>